<evidence type="ECO:0000313" key="1">
    <source>
        <dbReference type="EMBL" id="AKK02426.1"/>
    </source>
</evidence>
<keyword evidence="2" id="KW-1185">Reference proteome</keyword>
<evidence type="ECO:0000313" key="2">
    <source>
        <dbReference type="Proteomes" id="UP000035368"/>
    </source>
</evidence>
<dbReference type="PATRIC" id="fig|1050174.4.peg.553"/>
<dbReference type="KEGG" id="cei:CEPID_02730"/>
<gene>
    <name evidence="1" type="ORF">CEPID_02730</name>
</gene>
<dbReference type="EMBL" id="CP011541">
    <property type="protein sequence ID" value="AKK02426.1"/>
    <property type="molecule type" value="Genomic_DNA"/>
</dbReference>
<protein>
    <submittedName>
        <fullName evidence="1">Uncharacterized protein</fullName>
    </submittedName>
</protein>
<accession>A0A0G3GMG4</accession>
<name>A0A0G3GMG4_9CORY</name>
<dbReference type="Proteomes" id="UP000035368">
    <property type="component" value="Chromosome"/>
</dbReference>
<dbReference type="AlphaFoldDB" id="A0A0G3GMG4"/>
<proteinExistence type="predicted"/>
<reference evidence="1 2" key="1">
    <citation type="submission" date="2015-05" db="EMBL/GenBank/DDBJ databases">
        <title>Complete genome sequence of Corynebacterium epidermidicanis DSM 45586, isolated from the skin of a dog suffering from pruritus.</title>
        <authorList>
            <person name="Ruckert C."/>
            <person name="Albersmeier A."/>
            <person name="Winkler A."/>
            <person name="Tauch A."/>
        </authorList>
    </citation>
    <scope>NUCLEOTIDE SEQUENCE [LARGE SCALE GENOMIC DNA]</scope>
    <source>
        <strain evidence="1 2">DSM 45586</strain>
    </source>
</reference>
<organism evidence="1 2">
    <name type="scientific">Corynebacterium epidermidicanis</name>
    <dbReference type="NCBI Taxonomy" id="1050174"/>
    <lineage>
        <taxon>Bacteria</taxon>
        <taxon>Bacillati</taxon>
        <taxon>Actinomycetota</taxon>
        <taxon>Actinomycetes</taxon>
        <taxon>Mycobacteriales</taxon>
        <taxon>Corynebacteriaceae</taxon>
        <taxon>Corynebacterium</taxon>
    </lineage>
</organism>
<sequence>MPVESLSSIGAQARARCLGERYGGIPVCDVLWKRFSCKEESLERDELKHADWVWLVVSARGLARVMALDAYDLGD</sequence>
<dbReference type="STRING" id="1050174.CEPID_02730"/>